<organism evidence="2 3">
    <name type="scientific">Streptomyces yaizuensis</name>
    <dbReference type="NCBI Taxonomy" id="2989713"/>
    <lineage>
        <taxon>Bacteria</taxon>
        <taxon>Bacillati</taxon>
        <taxon>Actinomycetota</taxon>
        <taxon>Actinomycetes</taxon>
        <taxon>Kitasatosporales</taxon>
        <taxon>Streptomycetaceae</taxon>
        <taxon>Streptomyces</taxon>
    </lineage>
</organism>
<dbReference type="InterPro" id="IPR037401">
    <property type="entry name" value="SnoaL-like"/>
</dbReference>
<accession>A0ABQ5P967</accession>
<dbReference type="InterPro" id="IPR032710">
    <property type="entry name" value="NTF2-like_dom_sf"/>
</dbReference>
<keyword evidence="3" id="KW-1185">Reference proteome</keyword>
<proteinExistence type="predicted"/>
<dbReference type="Pfam" id="PF12680">
    <property type="entry name" value="SnoaL_2"/>
    <property type="match status" value="1"/>
</dbReference>
<evidence type="ECO:0000313" key="2">
    <source>
        <dbReference type="EMBL" id="GLF99020.1"/>
    </source>
</evidence>
<dbReference type="EMBL" id="BSBI01000017">
    <property type="protein sequence ID" value="GLF99020.1"/>
    <property type="molecule type" value="Genomic_DNA"/>
</dbReference>
<evidence type="ECO:0000259" key="1">
    <source>
        <dbReference type="Pfam" id="PF12680"/>
    </source>
</evidence>
<dbReference type="Gene3D" id="3.10.450.50">
    <property type="match status" value="1"/>
</dbReference>
<sequence>MSDAATRSKAATTALTRATVSLFLERLGGGDPDLITELFAPEVDWLIAENPAVPWIRPRRTRSDVAAHFRALAAGRRADPDGTAIEAVVVEGEEAMISGFLAGTVHSTGKYFRSPFATRLTVRGGQITRFRVYEDSLAVAAACTP</sequence>
<comment type="caution">
    <text evidence="2">The sequence shown here is derived from an EMBL/GenBank/DDBJ whole genome shotgun (WGS) entry which is preliminary data.</text>
</comment>
<reference evidence="2 3" key="1">
    <citation type="submission" date="2022-10" db="EMBL/GenBank/DDBJ databases">
        <title>Draft genome sequence of Streptomyces sp. YSPA8.</title>
        <authorList>
            <person name="Moriuchi R."/>
            <person name="Dohra H."/>
            <person name="Yamamura H."/>
            <person name="Kodani S."/>
        </authorList>
    </citation>
    <scope>NUCLEOTIDE SEQUENCE [LARGE SCALE GENOMIC DNA]</scope>
    <source>
        <strain evidence="2 3">YSPA8</strain>
    </source>
</reference>
<protein>
    <submittedName>
        <fullName evidence="2">Nuclear transport factor 2 family protein</fullName>
    </submittedName>
</protein>
<dbReference type="PANTHER" id="PTHR41252:SF1">
    <property type="entry name" value="BLR2505 PROTEIN"/>
    <property type="match status" value="1"/>
</dbReference>
<dbReference type="SUPFAM" id="SSF54427">
    <property type="entry name" value="NTF2-like"/>
    <property type="match status" value="1"/>
</dbReference>
<evidence type="ECO:0000313" key="3">
    <source>
        <dbReference type="Proteomes" id="UP001291653"/>
    </source>
</evidence>
<feature type="domain" description="SnoaL-like" evidence="1">
    <location>
        <begin position="23"/>
        <end position="129"/>
    </location>
</feature>
<gene>
    <name evidence="2" type="ORF">SYYSPA8_32005</name>
</gene>
<dbReference type="RefSeq" id="WP_323450970.1">
    <property type="nucleotide sequence ID" value="NZ_BSBI01000017.1"/>
</dbReference>
<name>A0ABQ5P967_9ACTN</name>
<dbReference type="Proteomes" id="UP001291653">
    <property type="component" value="Unassembled WGS sequence"/>
</dbReference>
<dbReference type="PANTHER" id="PTHR41252">
    <property type="entry name" value="BLR2505 PROTEIN"/>
    <property type="match status" value="1"/>
</dbReference>